<organism evidence="1 2">
    <name type="scientific">Robertmurraya mangrovi</name>
    <dbReference type="NCBI Taxonomy" id="3098077"/>
    <lineage>
        <taxon>Bacteria</taxon>
        <taxon>Bacillati</taxon>
        <taxon>Bacillota</taxon>
        <taxon>Bacilli</taxon>
        <taxon>Bacillales</taxon>
        <taxon>Bacillaceae</taxon>
        <taxon>Robertmurraya</taxon>
    </lineage>
</organism>
<gene>
    <name evidence="1" type="ORF">SM124_05005</name>
</gene>
<reference evidence="1 2" key="1">
    <citation type="submission" date="2023-11" db="EMBL/GenBank/DDBJ databases">
        <title>Bacillus jintuensis, isolated from a mudflat on the Beibu Gulf coast.</title>
        <authorList>
            <person name="Li M."/>
        </authorList>
    </citation>
    <scope>NUCLEOTIDE SEQUENCE [LARGE SCALE GENOMIC DNA]</scope>
    <source>
        <strain evidence="1 2">31A1R</strain>
        <plasmid evidence="1">unnamed</plasmid>
    </source>
</reference>
<geneLocation type="plasmid" evidence="1">
    <name>unnamed</name>
</geneLocation>
<accession>A0ABU5IVC0</accession>
<evidence type="ECO:0000313" key="2">
    <source>
        <dbReference type="Proteomes" id="UP001290455"/>
    </source>
</evidence>
<sequence>MDKKFIYKMVQNCFKQYRHEFDEIPLTEEDFEELYCKIVEARKNDPDHSLHDIINDLVYEFYTG</sequence>
<comment type="caution">
    <text evidence="1">The sequence shown here is derived from an EMBL/GenBank/DDBJ whole genome shotgun (WGS) entry which is preliminary data.</text>
</comment>
<name>A0ABU5IVC0_9BACI</name>
<proteinExistence type="predicted"/>
<dbReference type="RefSeq" id="WP_322445181.1">
    <property type="nucleotide sequence ID" value="NZ_JAXOFX010000002.1"/>
</dbReference>
<dbReference type="Pfam" id="PF14164">
    <property type="entry name" value="YqzH"/>
    <property type="match status" value="1"/>
</dbReference>
<evidence type="ECO:0000313" key="1">
    <source>
        <dbReference type="EMBL" id="MDZ5471107.1"/>
    </source>
</evidence>
<protein>
    <submittedName>
        <fullName evidence="1">YqzH family protein</fullName>
    </submittedName>
</protein>
<dbReference type="EMBL" id="JAXOFX010000002">
    <property type="protein sequence ID" value="MDZ5471107.1"/>
    <property type="molecule type" value="Genomic_DNA"/>
</dbReference>
<dbReference type="InterPro" id="IPR025546">
    <property type="entry name" value="YqzH"/>
</dbReference>
<keyword evidence="1" id="KW-0614">Plasmid</keyword>
<keyword evidence="2" id="KW-1185">Reference proteome</keyword>
<dbReference type="Proteomes" id="UP001290455">
    <property type="component" value="Unassembled WGS sequence"/>
</dbReference>